<proteinExistence type="inferred from homology"/>
<comment type="catalytic activity">
    <reaction evidence="3">
        <text>3'-dephospho-CoA + ATP = ADP + CoA + H(+)</text>
        <dbReference type="Rhea" id="RHEA:18245"/>
        <dbReference type="ChEBI" id="CHEBI:15378"/>
        <dbReference type="ChEBI" id="CHEBI:30616"/>
        <dbReference type="ChEBI" id="CHEBI:57287"/>
        <dbReference type="ChEBI" id="CHEBI:57328"/>
        <dbReference type="ChEBI" id="CHEBI:456216"/>
        <dbReference type="EC" id="2.7.1.24"/>
    </reaction>
</comment>
<dbReference type="InterPro" id="IPR001977">
    <property type="entry name" value="Depp_CoAkinase"/>
</dbReference>
<keyword evidence="3" id="KW-0963">Cytoplasm</keyword>
<dbReference type="HAMAP" id="MF_00376">
    <property type="entry name" value="Dephospho_CoA_kinase"/>
    <property type="match status" value="1"/>
</dbReference>
<dbReference type="Gene3D" id="3.40.50.300">
    <property type="entry name" value="P-loop containing nucleotide triphosphate hydrolases"/>
    <property type="match status" value="1"/>
</dbReference>
<evidence type="ECO:0000313" key="6">
    <source>
        <dbReference type="Proteomes" id="UP000719942"/>
    </source>
</evidence>
<sequence length="201" mass="22080">MTDLVIGLTGPTGAGKSTVAAAFQKAGCLVVDADRIARLTISDEKCLSALRAEFGNDIVGEDNRLNRTLLAQRAFSDKKSTQRLNAITHPLIKEEIVRQINECRKKDARAVILDAPLLFESGADSLCTVSVAVTAPAEVRLYRIVNRDSITPELAKARMSTQQDDAYYHSRAQYLIDGTLSISDTQIRVNQLLEQIIGDYE</sequence>
<dbReference type="PROSITE" id="PS51219">
    <property type="entry name" value="DPCK"/>
    <property type="match status" value="1"/>
</dbReference>
<keyword evidence="2 3" id="KW-0067">ATP-binding</keyword>
<dbReference type="EMBL" id="JAGFNZ010000004">
    <property type="protein sequence ID" value="MBW7573420.1"/>
    <property type="molecule type" value="Genomic_DNA"/>
</dbReference>
<dbReference type="CDD" id="cd02022">
    <property type="entry name" value="DPCK"/>
    <property type="match status" value="1"/>
</dbReference>
<comment type="similarity">
    <text evidence="3">Belongs to the CoaE family.</text>
</comment>
<dbReference type="PANTHER" id="PTHR10695">
    <property type="entry name" value="DEPHOSPHO-COA KINASE-RELATED"/>
    <property type="match status" value="1"/>
</dbReference>
<dbReference type="Proteomes" id="UP000719942">
    <property type="component" value="Unassembled WGS sequence"/>
</dbReference>
<keyword evidence="3" id="KW-0173">Coenzyme A biosynthesis</keyword>
<evidence type="ECO:0000256" key="4">
    <source>
        <dbReference type="NCBIfam" id="TIGR00152"/>
    </source>
</evidence>
<name>A0ABS7DQ39_9FIRM</name>
<dbReference type="GO" id="GO:0004140">
    <property type="term" value="F:dephospho-CoA kinase activity"/>
    <property type="evidence" value="ECO:0007669"/>
    <property type="project" value="UniProtKB-EC"/>
</dbReference>
<dbReference type="SUPFAM" id="SSF52540">
    <property type="entry name" value="P-loop containing nucleoside triphosphate hydrolases"/>
    <property type="match status" value="1"/>
</dbReference>
<accession>A0ABS7DQ39</accession>
<comment type="caution">
    <text evidence="5">The sequence shown here is derived from an EMBL/GenBank/DDBJ whole genome shotgun (WGS) entry which is preliminary data.</text>
</comment>
<dbReference type="RefSeq" id="WP_219965819.1">
    <property type="nucleotide sequence ID" value="NZ_JAGFNZ010000004.1"/>
</dbReference>
<dbReference type="PANTHER" id="PTHR10695:SF46">
    <property type="entry name" value="BIFUNCTIONAL COENZYME A SYNTHASE-RELATED"/>
    <property type="match status" value="1"/>
</dbReference>
<protein>
    <recommendedName>
        <fullName evidence="3 4">Dephospho-CoA kinase</fullName>
        <ecNumber evidence="3 4">2.7.1.24</ecNumber>
    </recommendedName>
    <alternativeName>
        <fullName evidence="3">Dephosphocoenzyme A kinase</fullName>
    </alternativeName>
</protein>
<evidence type="ECO:0000313" key="5">
    <source>
        <dbReference type="EMBL" id="MBW7573420.1"/>
    </source>
</evidence>
<evidence type="ECO:0000256" key="3">
    <source>
        <dbReference type="HAMAP-Rule" id="MF_00376"/>
    </source>
</evidence>
<comment type="pathway">
    <text evidence="3">Cofactor biosynthesis; coenzyme A biosynthesis; CoA from (R)-pantothenate: step 5/5.</text>
</comment>
<feature type="binding site" evidence="3">
    <location>
        <begin position="13"/>
        <end position="18"/>
    </location>
    <ligand>
        <name>ATP</name>
        <dbReference type="ChEBI" id="CHEBI:30616"/>
    </ligand>
</feature>
<keyword evidence="1 3" id="KW-0547">Nucleotide-binding</keyword>
<comment type="function">
    <text evidence="3">Catalyzes the phosphorylation of the 3'-hydroxyl group of dephosphocoenzyme A to form coenzyme A.</text>
</comment>
<dbReference type="EC" id="2.7.1.24" evidence="3 4"/>
<dbReference type="InterPro" id="IPR027417">
    <property type="entry name" value="P-loop_NTPase"/>
</dbReference>
<keyword evidence="3 5" id="KW-0418">Kinase</keyword>
<reference evidence="5 6" key="1">
    <citation type="submission" date="2021-03" db="EMBL/GenBank/DDBJ databases">
        <title>Caproiciproducens sp. nov. isolated from feces of cow.</title>
        <authorList>
            <person name="Choi J.-Y."/>
        </authorList>
    </citation>
    <scope>NUCLEOTIDE SEQUENCE [LARGE SCALE GENOMIC DNA]</scope>
    <source>
        <strain evidence="5 6">AGMB10547</strain>
    </source>
</reference>
<keyword evidence="6" id="KW-1185">Reference proteome</keyword>
<organism evidence="5 6">
    <name type="scientific">Caproiciproducens faecalis</name>
    <dbReference type="NCBI Taxonomy" id="2820301"/>
    <lineage>
        <taxon>Bacteria</taxon>
        <taxon>Bacillati</taxon>
        <taxon>Bacillota</taxon>
        <taxon>Clostridia</taxon>
        <taxon>Eubacteriales</taxon>
        <taxon>Acutalibacteraceae</taxon>
        <taxon>Caproiciproducens</taxon>
    </lineage>
</organism>
<evidence type="ECO:0000256" key="1">
    <source>
        <dbReference type="ARBA" id="ARBA00022741"/>
    </source>
</evidence>
<evidence type="ECO:0000256" key="2">
    <source>
        <dbReference type="ARBA" id="ARBA00022840"/>
    </source>
</evidence>
<dbReference type="Pfam" id="PF01121">
    <property type="entry name" value="CoaE"/>
    <property type="match status" value="1"/>
</dbReference>
<keyword evidence="3 5" id="KW-0808">Transferase</keyword>
<dbReference type="NCBIfam" id="TIGR00152">
    <property type="entry name" value="dephospho-CoA kinase"/>
    <property type="match status" value="1"/>
</dbReference>
<comment type="subcellular location">
    <subcellularLocation>
        <location evidence="3">Cytoplasm</location>
    </subcellularLocation>
</comment>
<gene>
    <name evidence="3" type="primary">coaE</name>
    <name evidence="5" type="ORF">J5W02_11430</name>
</gene>